<gene>
    <name evidence="1" type="ORF">G9399_13775</name>
</gene>
<evidence type="ECO:0000313" key="2">
    <source>
        <dbReference type="Proteomes" id="UP000503464"/>
    </source>
</evidence>
<protein>
    <submittedName>
        <fullName evidence="1">Uncharacterized protein</fullName>
    </submittedName>
</protein>
<dbReference type="Gene3D" id="3.90.1680.10">
    <property type="entry name" value="SOS response associated peptidase-like"/>
    <property type="match status" value="1"/>
</dbReference>
<name>A0AAE9LVQ4_SERFO</name>
<dbReference type="EMBL" id="CP054160">
    <property type="protein sequence ID" value="USN89308.1"/>
    <property type="molecule type" value="Genomic_DNA"/>
</dbReference>
<dbReference type="GO" id="GO:0003697">
    <property type="term" value="F:single-stranded DNA binding"/>
    <property type="evidence" value="ECO:0007669"/>
    <property type="project" value="InterPro"/>
</dbReference>
<dbReference type="SUPFAM" id="SSF143081">
    <property type="entry name" value="BB1717-like"/>
    <property type="match status" value="1"/>
</dbReference>
<dbReference type="InterPro" id="IPR036590">
    <property type="entry name" value="SRAP-like"/>
</dbReference>
<sequence length="71" mass="8086">MFGRFALVQTRADYLDVLASELEVASGQDNVPIDRYNVAPGTRVILLNQRDGKIYMAPVNWGYGPDWWLEI</sequence>
<dbReference type="InterPro" id="IPR003738">
    <property type="entry name" value="SRAP"/>
</dbReference>
<organism evidence="1 2">
    <name type="scientific">Serratia fonticola</name>
    <dbReference type="NCBI Taxonomy" id="47917"/>
    <lineage>
        <taxon>Bacteria</taxon>
        <taxon>Pseudomonadati</taxon>
        <taxon>Pseudomonadota</taxon>
        <taxon>Gammaproteobacteria</taxon>
        <taxon>Enterobacterales</taxon>
        <taxon>Yersiniaceae</taxon>
        <taxon>Serratia</taxon>
    </lineage>
</organism>
<dbReference type="Proteomes" id="UP000503464">
    <property type="component" value="Chromosome"/>
</dbReference>
<dbReference type="RefSeq" id="WP_241810713.1">
    <property type="nucleotide sequence ID" value="NZ_CP054160.3"/>
</dbReference>
<proteinExistence type="predicted"/>
<dbReference type="GO" id="GO:0106300">
    <property type="term" value="P:protein-DNA covalent cross-linking repair"/>
    <property type="evidence" value="ECO:0007669"/>
    <property type="project" value="InterPro"/>
</dbReference>
<dbReference type="Pfam" id="PF02586">
    <property type="entry name" value="SRAP"/>
    <property type="match status" value="1"/>
</dbReference>
<reference evidence="2" key="1">
    <citation type="submission" date="2020-03" db="EMBL/GenBank/DDBJ databases">
        <title>Genome sequences of seven Enterobacteriaceae strains isolated from Canadian wastewater treatment facilities.</title>
        <authorList>
            <person name="Huang H."/>
            <person name="Chmara J.T."/>
            <person name="Duceppe M.-O."/>
        </authorList>
    </citation>
    <scope>NUCLEOTIDE SEQUENCE [LARGE SCALE GENOMIC DNA]</scope>
    <source>
        <strain evidence="2">Biosolid 3</strain>
    </source>
</reference>
<dbReference type="AlphaFoldDB" id="A0AAE9LVQ4"/>
<accession>A0AAE9LVQ4</accession>
<evidence type="ECO:0000313" key="1">
    <source>
        <dbReference type="EMBL" id="USN89308.1"/>
    </source>
</evidence>